<reference evidence="5 6" key="1">
    <citation type="submission" date="2014-10" db="EMBL/GenBank/DDBJ databases">
        <title>Draft genome of anammox bacterium scalindua brodae, obtained using differential coverage binning of sequence data from two enrichment reactors.</title>
        <authorList>
            <person name="Speth D.R."/>
            <person name="Russ L."/>
            <person name="Kartal B."/>
            <person name="Op den Camp H.J."/>
            <person name="Dutilh B.E."/>
            <person name="Jetten M.S."/>
        </authorList>
    </citation>
    <scope>NUCLEOTIDE SEQUENCE [LARGE SCALE GENOMIC DNA]</scope>
    <source>
        <strain evidence="5">RU1</strain>
    </source>
</reference>
<evidence type="ECO:0000313" key="6">
    <source>
        <dbReference type="Proteomes" id="UP000030652"/>
    </source>
</evidence>
<sequence>MSQSAASEQGNRVFLELDWLEKNIRCQHRCPAHMDIPGYIRLISQGKYLESYKLMLETNPFPTVCGYVCPRPCESKCKRGDFDKPVSIDNLKRFVTDYIYKNKVKIPVPEIKRRDEKVAIIGAGPAGLTAANDLAGMGYQVTVFEKESKVGGMMMWAIPSYRLPREQIMFDVSNIEARGVEIKLNTHFGSPDKTISGLLEEGYKAVFLAVGAQKGRKLEVPGEEGTEGVMDCLDFLKNVSAGDLKSPGKTVAVIGGGNSAVDAARTAKRITPDVYIIYRRTRNEMPALKHEIEEAEFEGVKFHYLVAPVKVITENGKAKGLECVKMKLGEPDSSGRRRPEPISGSEFIIDTDCIITALSQEADLEFLGDDSGIDATKWGTLVVDDGLQTGKKGVFAGGDVALGPSTIIECIAQGHLASKSIDCYLRGEDFKESKDKTWVTLIEGDYIQERESNYDSTPREEMVTIPKSQRGSFDLVELGFTESQVRIEAERCLKCDLSIQVVAEDCILCGRCSSVCPVDALEQVDADTGGDYKPHVSKDGVVIRHTDVCIRCGNCKDCPVDAINMKRVFWEPNEEINKSSKAQIAGSD</sequence>
<dbReference type="InterPro" id="IPR017900">
    <property type="entry name" value="4Fe4S_Fe_S_CS"/>
</dbReference>
<gene>
    <name evidence="5" type="ORF">SCABRO_03620</name>
</gene>
<dbReference type="InterPro" id="IPR023753">
    <property type="entry name" value="FAD/NAD-binding_dom"/>
</dbReference>
<dbReference type="GO" id="GO:0016491">
    <property type="term" value="F:oxidoreductase activity"/>
    <property type="evidence" value="ECO:0007669"/>
    <property type="project" value="InterPro"/>
</dbReference>
<dbReference type="Pfam" id="PF14691">
    <property type="entry name" value="Fer4_20"/>
    <property type="match status" value="1"/>
</dbReference>
<dbReference type="EMBL" id="JRYO01000250">
    <property type="protein sequence ID" value="KHE90664.1"/>
    <property type="molecule type" value="Genomic_DNA"/>
</dbReference>
<comment type="caution">
    <text evidence="5">The sequence shown here is derived from an EMBL/GenBank/DDBJ whole genome shotgun (WGS) entry which is preliminary data.</text>
</comment>
<dbReference type="Gene3D" id="3.30.70.20">
    <property type="match status" value="1"/>
</dbReference>
<dbReference type="Gene3D" id="1.10.1060.10">
    <property type="entry name" value="Alpha-helical ferredoxin"/>
    <property type="match status" value="1"/>
</dbReference>
<evidence type="ECO:0000313" key="5">
    <source>
        <dbReference type="EMBL" id="KHE90664.1"/>
    </source>
</evidence>
<keyword evidence="2" id="KW-0408">Iron</keyword>
<evidence type="ECO:0000256" key="2">
    <source>
        <dbReference type="ARBA" id="ARBA00023004"/>
    </source>
</evidence>
<dbReference type="SUPFAM" id="SSF54862">
    <property type="entry name" value="4Fe-4S ferredoxins"/>
    <property type="match status" value="1"/>
</dbReference>
<dbReference type="PROSITE" id="PS51379">
    <property type="entry name" value="4FE4S_FER_2"/>
    <property type="match status" value="2"/>
</dbReference>
<dbReference type="AlphaFoldDB" id="A0A0B0EDA8"/>
<dbReference type="GO" id="GO:0046872">
    <property type="term" value="F:metal ion binding"/>
    <property type="evidence" value="ECO:0007669"/>
    <property type="project" value="UniProtKB-KW"/>
</dbReference>
<dbReference type="InterPro" id="IPR009051">
    <property type="entry name" value="Helical_ferredxn"/>
</dbReference>
<dbReference type="SUPFAM" id="SSF51971">
    <property type="entry name" value="Nucleotide-binding domain"/>
    <property type="match status" value="1"/>
</dbReference>
<dbReference type="InterPro" id="IPR036188">
    <property type="entry name" value="FAD/NAD-bd_sf"/>
</dbReference>
<protein>
    <submittedName>
        <fullName evidence="5">Oxidoreductase</fullName>
    </submittedName>
</protein>
<dbReference type="eggNOG" id="COG0493">
    <property type="taxonomic scope" value="Bacteria"/>
</dbReference>
<proteinExistence type="predicted"/>
<dbReference type="PROSITE" id="PS00198">
    <property type="entry name" value="4FE4S_FER_1"/>
    <property type="match status" value="1"/>
</dbReference>
<dbReference type="InterPro" id="IPR017896">
    <property type="entry name" value="4Fe4S_Fe-S-bd"/>
</dbReference>
<evidence type="ECO:0000259" key="4">
    <source>
        <dbReference type="PROSITE" id="PS51379"/>
    </source>
</evidence>
<dbReference type="Pfam" id="PF00037">
    <property type="entry name" value="Fer4"/>
    <property type="match status" value="1"/>
</dbReference>
<organism evidence="5 6">
    <name type="scientific">Candidatus Scalindua brodae</name>
    <dbReference type="NCBI Taxonomy" id="237368"/>
    <lineage>
        <taxon>Bacteria</taxon>
        <taxon>Pseudomonadati</taxon>
        <taxon>Planctomycetota</taxon>
        <taxon>Candidatus Brocadiia</taxon>
        <taxon>Candidatus Brocadiales</taxon>
        <taxon>Candidatus Scalinduaceae</taxon>
        <taxon>Candidatus Scalindua</taxon>
    </lineage>
</organism>
<dbReference type="PATRIC" id="fig|237368.3.peg.3901"/>
<dbReference type="Pfam" id="PF07992">
    <property type="entry name" value="Pyr_redox_2"/>
    <property type="match status" value="1"/>
</dbReference>
<accession>A0A0B0EDA8</accession>
<keyword evidence="1" id="KW-0479">Metal-binding</keyword>
<feature type="domain" description="4Fe-4S ferredoxin-type" evidence="4">
    <location>
        <begin position="497"/>
        <end position="526"/>
    </location>
</feature>
<keyword evidence="3" id="KW-0411">Iron-sulfur</keyword>
<dbReference type="GO" id="GO:0051536">
    <property type="term" value="F:iron-sulfur cluster binding"/>
    <property type="evidence" value="ECO:0007669"/>
    <property type="project" value="UniProtKB-KW"/>
</dbReference>
<dbReference type="Gene3D" id="3.50.50.60">
    <property type="entry name" value="FAD/NAD(P)-binding domain"/>
    <property type="match status" value="2"/>
</dbReference>
<feature type="domain" description="4Fe-4S ferredoxin-type" evidence="4">
    <location>
        <begin position="540"/>
        <end position="568"/>
    </location>
</feature>
<name>A0A0B0EDA8_9BACT</name>
<dbReference type="SUPFAM" id="SSF46548">
    <property type="entry name" value="alpha-helical ferredoxin"/>
    <property type="match status" value="1"/>
</dbReference>
<dbReference type="PANTHER" id="PTHR42783:SF3">
    <property type="entry name" value="GLUTAMATE SYNTHASE [NADPH] SMALL CHAIN-RELATED"/>
    <property type="match status" value="1"/>
</dbReference>
<dbReference type="Proteomes" id="UP000030652">
    <property type="component" value="Unassembled WGS sequence"/>
</dbReference>
<dbReference type="PANTHER" id="PTHR42783">
    <property type="entry name" value="GLUTAMATE SYNTHASE [NADPH] SMALL CHAIN"/>
    <property type="match status" value="1"/>
</dbReference>
<evidence type="ECO:0000256" key="1">
    <source>
        <dbReference type="ARBA" id="ARBA00022723"/>
    </source>
</evidence>
<evidence type="ECO:0000256" key="3">
    <source>
        <dbReference type="ARBA" id="ARBA00023014"/>
    </source>
</evidence>
<dbReference type="PRINTS" id="PR00419">
    <property type="entry name" value="ADXRDTASE"/>
</dbReference>
<dbReference type="InterPro" id="IPR028261">
    <property type="entry name" value="DPD_II"/>
</dbReference>